<sequence length="175" mass="19272">MAPVTLTQEQLLNLRSIPPYDYKMASQTQTRSPQMPATASTDASSQADYFTSSLSSATNSSRNSVEYHDRAVVAVETPSGTAITTTHKTKNPLPPLSREYPKPADEIDVEEALARKPGRWSVRGAIAAERPVQVVDEEKIKAQRRKALEDVKKELFAASETLKTAPIPSRNNTKF</sequence>
<comment type="caution">
    <text evidence="2">The sequence shown here is derived from an EMBL/GenBank/DDBJ whole genome shotgun (WGS) entry which is preliminary data.</text>
</comment>
<feature type="region of interest" description="Disordered" evidence="1">
    <location>
        <begin position="23"/>
        <end position="64"/>
    </location>
</feature>
<dbReference type="Proteomes" id="UP000305883">
    <property type="component" value="Unassembled WGS sequence"/>
</dbReference>
<evidence type="ECO:0000256" key="1">
    <source>
        <dbReference type="SAM" id="MobiDB-lite"/>
    </source>
</evidence>
<gene>
    <name evidence="2" type="ORF">CH35J_004307</name>
</gene>
<accession>A0A4T0W8G2</accession>
<dbReference type="AlphaFoldDB" id="A0A4T0W8G2"/>
<organism evidence="2 3">
    <name type="scientific">Colletotrichum higginsianum</name>
    <dbReference type="NCBI Taxonomy" id="80884"/>
    <lineage>
        <taxon>Eukaryota</taxon>
        <taxon>Fungi</taxon>
        <taxon>Dikarya</taxon>
        <taxon>Ascomycota</taxon>
        <taxon>Pezizomycotina</taxon>
        <taxon>Sordariomycetes</taxon>
        <taxon>Hypocreomycetidae</taxon>
        <taxon>Glomerellales</taxon>
        <taxon>Glomerellaceae</taxon>
        <taxon>Colletotrichum</taxon>
        <taxon>Colletotrichum destructivum species complex</taxon>
    </lineage>
</organism>
<reference evidence="2 3" key="1">
    <citation type="journal article" date="2019" name="Genome Biol. Evol.">
        <title>Genomic Plasticity Mediated by Transposable Elements in the Plant Pathogenic Fungus Colletotrichum higginsianum.</title>
        <authorList>
            <person name="Tsushima A."/>
            <person name="Gan P."/>
            <person name="Kumakura N."/>
            <person name="Narusaka M."/>
            <person name="Takano Y."/>
            <person name="Narusaka Y."/>
            <person name="Shirasu K."/>
        </authorList>
    </citation>
    <scope>NUCLEOTIDE SEQUENCE [LARGE SCALE GENOMIC DNA]</scope>
    <source>
        <strain evidence="2 3">MAFF305635-RFP</strain>
    </source>
</reference>
<proteinExistence type="predicted"/>
<dbReference type="EMBL" id="MWPZ01000003">
    <property type="protein sequence ID" value="TID01497.1"/>
    <property type="molecule type" value="Genomic_DNA"/>
</dbReference>
<name>A0A4T0W8G2_9PEZI</name>
<evidence type="ECO:0000313" key="2">
    <source>
        <dbReference type="EMBL" id="TID01497.1"/>
    </source>
</evidence>
<dbReference type="OrthoDB" id="3563866at2759"/>
<evidence type="ECO:0000313" key="3">
    <source>
        <dbReference type="Proteomes" id="UP000305883"/>
    </source>
</evidence>
<feature type="compositionally biased region" description="Low complexity" evidence="1">
    <location>
        <begin position="37"/>
        <end position="64"/>
    </location>
</feature>
<feature type="region of interest" description="Disordered" evidence="1">
    <location>
        <begin position="78"/>
        <end position="102"/>
    </location>
</feature>
<feature type="compositionally biased region" description="Polar residues" evidence="1">
    <location>
        <begin position="25"/>
        <end position="35"/>
    </location>
</feature>
<protein>
    <submittedName>
        <fullName evidence="2">Uncharacterized protein</fullName>
    </submittedName>
</protein>